<gene>
    <name evidence="9" type="ORF">ACFSOX_21580</name>
</gene>
<dbReference type="PANTHER" id="PTHR43660">
    <property type="entry name" value="DIPEPTIDYL CARBOXYPEPTIDASE"/>
    <property type="match status" value="1"/>
</dbReference>
<dbReference type="InterPro" id="IPR001567">
    <property type="entry name" value="Pept_M3A_M3B_dom"/>
</dbReference>
<sequence length="693" mass="75665">MAVQPSASASTPDANPFDLAWTAPFEAPPFEAIRPEHFEPAFDAALAAHRAEIEAIATDPAAPTFANTIAALERSGRALSKVSAVFHVLAGAHTNDALLTLERNLSPRLAAHANAIRTDGRLWARIVALGDGAELPPEDARVLERYRVTFRRSGAGLDAAAKARLAEITTRLATLGTTFSQNVLADEQSFVLVLNDEADLDGLSASAREEAKTAAAERGHPGKYAITLARSSVEGFLRSAERRDLREQAFKAWAARGESGGPTDNTAVIAETVRLRAERARLLGYDSFAAFRLEDAMAKTPEAVRALLDRVWTPARARALADRDAMQEMIRAEGGNFALAAWDWRFYAEKLRKARYGIDEEEVRPYLPLERMIAAAFDTAGRLFGLGFAERHDVPVWHPDVRVWEVTGPGGATVGLFFGDYFARSSKRSGAWMTSLRKQEKLDGTVLPLIVNVMNFAKPAPGEPALLSFDDARTLFHEFGHALHGLLSDVTYPTISGTSVATDFVELPSQLYEHWMEHSAVLKRFARHAVTGEPMPDDLIARLARARTFGQGFATVEYVASALVDLDLHVLSPEAAAEVDPKAFERDSLARIGMPEEIVMRHRTPHFTHVFSGGGYAAAYYSYMWSEVLDADAFAAFEETGDVFDPVVAKKLKDFVYAAGGARDPVDAYVAFRGRLPEADALLKKRGLTEAAA</sequence>
<comment type="similarity">
    <text evidence="1 7">Belongs to the peptidase M3 family.</text>
</comment>
<keyword evidence="10" id="KW-1185">Reference proteome</keyword>
<dbReference type="Proteomes" id="UP001597314">
    <property type="component" value="Unassembled WGS sequence"/>
</dbReference>
<dbReference type="InterPro" id="IPR045090">
    <property type="entry name" value="Pept_M3A_M3B"/>
</dbReference>
<dbReference type="Gene3D" id="3.40.390.10">
    <property type="entry name" value="Collagenase (Catalytic Domain)"/>
    <property type="match status" value="1"/>
</dbReference>
<dbReference type="SUPFAM" id="SSF55486">
    <property type="entry name" value="Metalloproteases ('zincins'), catalytic domain"/>
    <property type="match status" value="1"/>
</dbReference>
<keyword evidence="6 7" id="KW-0482">Metalloprotease</keyword>
<evidence type="ECO:0000256" key="4">
    <source>
        <dbReference type="ARBA" id="ARBA00022801"/>
    </source>
</evidence>
<evidence type="ECO:0000256" key="2">
    <source>
        <dbReference type="ARBA" id="ARBA00022670"/>
    </source>
</evidence>
<name>A0ABW5AQM2_9BRAD</name>
<evidence type="ECO:0000313" key="9">
    <source>
        <dbReference type="EMBL" id="MFD2184752.1"/>
    </source>
</evidence>
<evidence type="ECO:0000256" key="6">
    <source>
        <dbReference type="ARBA" id="ARBA00023049"/>
    </source>
</evidence>
<keyword evidence="5 7" id="KW-0862">Zinc</keyword>
<keyword evidence="4 7" id="KW-0378">Hydrolase</keyword>
<dbReference type="Gene3D" id="1.10.1370.10">
    <property type="entry name" value="Neurolysin, domain 3"/>
    <property type="match status" value="1"/>
</dbReference>
<evidence type="ECO:0000259" key="8">
    <source>
        <dbReference type="Pfam" id="PF01432"/>
    </source>
</evidence>
<keyword evidence="3 7" id="KW-0479">Metal-binding</keyword>
<dbReference type="PANTHER" id="PTHR43660:SF1">
    <property type="entry name" value="DIPEPTIDYL CARBOXYPEPTIDASE"/>
    <property type="match status" value="1"/>
</dbReference>
<evidence type="ECO:0000256" key="3">
    <source>
        <dbReference type="ARBA" id="ARBA00022723"/>
    </source>
</evidence>
<reference evidence="10" key="1">
    <citation type="journal article" date="2019" name="Int. J. Syst. Evol. Microbiol.">
        <title>The Global Catalogue of Microorganisms (GCM) 10K type strain sequencing project: providing services to taxonomists for standard genome sequencing and annotation.</title>
        <authorList>
            <consortium name="The Broad Institute Genomics Platform"/>
            <consortium name="The Broad Institute Genome Sequencing Center for Infectious Disease"/>
            <person name="Wu L."/>
            <person name="Ma J."/>
        </authorList>
    </citation>
    <scope>NUCLEOTIDE SEQUENCE [LARGE SCALE GENOMIC DNA]</scope>
    <source>
        <strain evidence="10">CGMCC 1.6774</strain>
    </source>
</reference>
<dbReference type="Pfam" id="PF01432">
    <property type="entry name" value="Peptidase_M3"/>
    <property type="match status" value="1"/>
</dbReference>
<accession>A0ABW5AQM2</accession>
<dbReference type="EMBL" id="JBHUIW010000034">
    <property type="protein sequence ID" value="MFD2184752.1"/>
    <property type="molecule type" value="Genomic_DNA"/>
</dbReference>
<evidence type="ECO:0000256" key="7">
    <source>
        <dbReference type="RuleBase" id="RU003435"/>
    </source>
</evidence>
<dbReference type="InterPro" id="IPR034005">
    <property type="entry name" value="M3A_DCP"/>
</dbReference>
<evidence type="ECO:0000256" key="5">
    <source>
        <dbReference type="ARBA" id="ARBA00022833"/>
    </source>
</evidence>
<proteinExistence type="inferred from homology"/>
<dbReference type="InterPro" id="IPR024079">
    <property type="entry name" value="MetalloPept_cat_dom_sf"/>
</dbReference>
<comment type="cofactor">
    <cofactor evidence="7">
        <name>Zn(2+)</name>
        <dbReference type="ChEBI" id="CHEBI:29105"/>
    </cofactor>
    <text evidence="7">Binds 1 zinc ion.</text>
</comment>
<protein>
    <submittedName>
        <fullName evidence="9">M3 family metallopeptidase</fullName>
    </submittedName>
</protein>
<feature type="domain" description="Peptidase M3A/M3B catalytic" evidence="8">
    <location>
        <begin position="237"/>
        <end position="687"/>
    </location>
</feature>
<dbReference type="RefSeq" id="WP_378479890.1">
    <property type="nucleotide sequence ID" value="NZ_JBHUIW010000034.1"/>
</dbReference>
<organism evidence="9 10">
    <name type="scientific">Rhodoplanes azumiensis</name>
    <dbReference type="NCBI Taxonomy" id="1897628"/>
    <lineage>
        <taxon>Bacteria</taxon>
        <taxon>Pseudomonadati</taxon>
        <taxon>Pseudomonadota</taxon>
        <taxon>Alphaproteobacteria</taxon>
        <taxon>Hyphomicrobiales</taxon>
        <taxon>Nitrobacteraceae</taxon>
        <taxon>Rhodoplanes</taxon>
    </lineage>
</organism>
<evidence type="ECO:0000256" key="1">
    <source>
        <dbReference type="ARBA" id="ARBA00006040"/>
    </source>
</evidence>
<keyword evidence="2 7" id="KW-0645">Protease</keyword>
<dbReference type="InterPro" id="IPR024077">
    <property type="entry name" value="Neurolysin/TOP_dom2"/>
</dbReference>
<evidence type="ECO:0000313" key="10">
    <source>
        <dbReference type="Proteomes" id="UP001597314"/>
    </source>
</evidence>
<comment type="caution">
    <text evidence="9">The sequence shown here is derived from an EMBL/GenBank/DDBJ whole genome shotgun (WGS) entry which is preliminary data.</text>
</comment>
<dbReference type="CDD" id="cd06456">
    <property type="entry name" value="M3A_DCP"/>
    <property type="match status" value="1"/>
</dbReference>